<comment type="subunit">
    <text evidence="11">Component of the replication restart primosome.</text>
</comment>
<dbReference type="SUPFAM" id="SSF52540">
    <property type="entry name" value="P-loop containing nucleoside triphosphate hydrolases"/>
    <property type="match status" value="1"/>
</dbReference>
<dbReference type="RefSeq" id="WP_058357944.1">
    <property type="nucleotide sequence ID" value="NZ_CABKVG010000010.1"/>
</dbReference>
<keyword evidence="5 11" id="KW-0378">Hydrolase</keyword>
<feature type="domain" description="Helicase C-terminal" evidence="13">
    <location>
        <begin position="453"/>
        <end position="621"/>
    </location>
</feature>
<evidence type="ECO:0000313" key="15">
    <source>
        <dbReference type="Proteomes" id="UP000832011"/>
    </source>
</evidence>
<dbReference type="SMART" id="SM00487">
    <property type="entry name" value="DEXDc"/>
    <property type="match status" value="1"/>
</dbReference>
<dbReference type="NCBIfam" id="TIGR00595">
    <property type="entry name" value="priA"/>
    <property type="match status" value="1"/>
</dbReference>
<dbReference type="HAMAP" id="MF_00983">
    <property type="entry name" value="PriA"/>
    <property type="match status" value="1"/>
</dbReference>
<evidence type="ECO:0000259" key="13">
    <source>
        <dbReference type="PROSITE" id="PS51194"/>
    </source>
</evidence>
<comment type="catalytic activity">
    <reaction evidence="11">
        <text>ATP + H2O = ADP + phosphate + H(+)</text>
        <dbReference type="Rhea" id="RHEA:13065"/>
        <dbReference type="ChEBI" id="CHEBI:15377"/>
        <dbReference type="ChEBI" id="CHEBI:15378"/>
        <dbReference type="ChEBI" id="CHEBI:30616"/>
        <dbReference type="ChEBI" id="CHEBI:43474"/>
        <dbReference type="ChEBI" id="CHEBI:456216"/>
        <dbReference type="EC" id="5.6.2.4"/>
    </reaction>
</comment>
<dbReference type="Pfam" id="PF00270">
    <property type="entry name" value="DEAD"/>
    <property type="match status" value="1"/>
</dbReference>
<dbReference type="InterPro" id="IPR042115">
    <property type="entry name" value="PriA_3primeBD_sf"/>
</dbReference>
<evidence type="ECO:0000256" key="6">
    <source>
        <dbReference type="ARBA" id="ARBA00022806"/>
    </source>
</evidence>
<evidence type="ECO:0000256" key="3">
    <source>
        <dbReference type="ARBA" id="ARBA00022723"/>
    </source>
</evidence>
<dbReference type="Pfam" id="PF17764">
    <property type="entry name" value="PriA_3primeBD"/>
    <property type="match status" value="1"/>
</dbReference>
<feature type="binding site" evidence="11">
    <location>
        <position position="438"/>
    </location>
    <ligand>
        <name>Zn(2+)</name>
        <dbReference type="ChEBI" id="CHEBI:29105"/>
        <label>2</label>
    </ligand>
</feature>
<dbReference type="Gene3D" id="3.40.50.300">
    <property type="entry name" value="P-loop containing nucleotide triphosphate hydrolases"/>
    <property type="match status" value="2"/>
</dbReference>
<dbReference type="InterPro" id="IPR040498">
    <property type="entry name" value="PriA_CRR"/>
</dbReference>
<keyword evidence="15" id="KW-1185">Reference proteome</keyword>
<dbReference type="EC" id="5.6.2.4" evidence="11"/>
<keyword evidence="10 11" id="KW-0413">Isomerase</keyword>
<keyword evidence="6 11" id="KW-0347">Helicase</keyword>
<organism evidence="14 15">
    <name type="scientific">Vitreoscilla massiliensis</name>
    <dbReference type="NCBI Taxonomy" id="1689272"/>
    <lineage>
        <taxon>Bacteria</taxon>
        <taxon>Pseudomonadati</taxon>
        <taxon>Pseudomonadota</taxon>
        <taxon>Betaproteobacteria</taxon>
        <taxon>Neisseriales</taxon>
        <taxon>Neisseriaceae</taxon>
        <taxon>Vitreoscilla</taxon>
    </lineage>
</organism>
<dbReference type="Pfam" id="PF18074">
    <property type="entry name" value="PriA_C"/>
    <property type="match status" value="1"/>
</dbReference>
<feature type="binding site" evidence="11">
    <location>
        <position position="459"/>
    </location>
    <ligand>
        <name>Zn(2+)</name>
        <dbReference type="ChEBI" id="CHEBI:29105"/>
        <label>2</label>
    </ligand>
</feature>
<evidence type="ECO:0000256" key="4">
    <source>
        <dbReference type="ARBA" id="ARBA00022741"/>
    </source>
</evidence>
<dbReference type="PANTHER" id="PTHR30580:SF0">
    <property type="entry name" value="PRIMOSOMAL PROTEIN N"/>
    <property type="match status" value="1"/>
</dbReference>
<feature type="binding site" evidence="11">
    <location>
        <position position="429"/>
    </location>
    <ligand>
        <name>Zn(2+)</name>
        <dbReference type="ChEBI" id="CHEBI:29105"/>
        <label>1</label>
    </ligand>
</feature>
<feature type="binding site" evidence="11">
    <location>
        <position position="432"/>
    </location>
    <ligand>
        <name>Zn(2+)</name>
        <dbReference type="ChEBI" id="CHEBI:29105"/>
        <label>1</label>
    </ligand>
</feature>
<dbReference type="Pfam" id="PF18319">
    <property type="entry name" value="Zn_ribbon_PriA"/>
    <property type="match status" value="1"/>
</dbReference>
<evidence type="ECO:0000256" key="8">
    <source>
        <dbReference type="ARBA" id="ARBA00022840"/>
    </source>
</evidence>
<dbReference type="InterPro" id="IPR005259">
    <property type="entry name" value="PriA"/>
</dbReference>
<comment type="function">
    <text evidence="11">Initiates the restart of stalled replication forks, which reloads the replicative helicase on sites other than the origin of replication. Recognizes and binds to abandoned replication forks and remodels them to uncover a helicase loading site. Promotes assembly of the primosome at these replication forks.</text>
</comment>
<evidence type="ECO:0000256" key="11">
    <source>
        <dbReference type="HAMAP-Rule" id="MF_00983"/>
    </source>
</evidence>
<dbReference type="NCBIfam" id="NF004067">
    <property type="entry name" value="PRK05580.1-4"/>
    <property type="match status" value="1"/>
</dbReference>
<feature type="binding site" evidence="11">
    <location>
        <position position="441"/>
    </location>
    <ligand>
        <name>Zn(2+)</name>
        <dbReference type="ChEBI" id="CHEBI:29105"/>
        <label>2</label>
    </ligand>
</feature>
<feature type="domain" description="Helicase ATP-binding" evidence="12">
    <location>
        <begin position="202"/>
        <end position="369"/>
    </location>
</feature>
<dbReference type="InterPro" id="IPR041236">
    <property type="entry name" value="PriA_C"/>
</dbReference>
<dbReference type="InterPro" id="IPR001650">
    <property type="entry name" value="Helicase_C-like"/>
</dbReference>
<reference evidence="14 15" key="1">
    <citation type="journal article" date="2022" name="Res Sq">
        <title>Evolution of multicellular longitudinally dividing oral cavity symbionts (Neisseriaceae).</title>
        <authorList>
            <person name="Nyongesa S."/>
            <person name="Weber P."/>
            <person name="Bernet E."/>
            <person name="Pullido F."/>
            <person name="Nieckarz M."/>
            <person name="Delaby M."/>
            <person name="Nieves C."/>
            <person name="Viehboeck T."/>
            <person name="Krause N."/>
            <person name="Rivera-Millot A."/>
            <person name="Nakamura A."/>
            <person name="Vischer N."/>
            <person name="VanNieuwenhze M."/>
            <person name="Brun Y."/>
            <person name="Cava F."/>
            <person name="Bulgheresi S."/>
            <person name="Veyrier F."/>
        </authorList>
    </citation>
    <scope>NUCLEOTIDE SEQUENCE [LARGE SCALE GENOMIC DNA]</scope>
    <source>
        <strain evidence="14 15">SN4</strain>
    </source>
</reference>
<comment type="catalytic activity">
    <reaction evidence="11">
        <text>Couples ATP hydrolysis with the unwinding of duplex DNA by translocating in the 3'-5' direction.</text>
        <dbReference type="EC" id="5.6.2.4"/>
    </reaction>
</comment>
<dbReference type="Pfam" id="PF00271">
    <property type="entry name" value="Helicase_C"/>
    <property type="match status" value="1"/>
</dbReference>
<keyword evidence="2 11" id="KW-0235">DNA replication</keyword>
<evidence type="ECO:0000256" key="10">
    <source>
        <dbReference type="ARBA" id="ARBA00023235"/>
    </source>
</evidence>
<keyword evidence="3 11" id="KW-0479">Metal-binding</keyword>
<dbReference type="SMART" id="SM00490">
    <property type="entry name" value="HELICc"/>
    <property type="match status" value="1"/>
</dbReference>
<dbReference type="InterPro" id="IPR041222">
    <property type="entry name" value="PriA_3primeBD"/>
</dbReference>
<feature type="binding site" evidence="11">
    <location>
        <position position="456"/>
    </location>
    <ligand>
        <name>Zn(2+)</name>
        <dbReference type="ChEBI" id="CHEBI:29105"/>
        <label>2</label>
    </ligand>
</feature>
<evidence type="ECO:0000256" key="1">
    <source>
        <dbReference type="ARBA" id="ARBA00022515"/>
    </source>
</evidence>
<dbReference type="PROSITE" id="PS51192">
    <property type="entry name" value="HELICASE_ATP_BIND_1"/>
    <property type="match status" value="1"/>
</dbReference>
<keyword evidence="7 11" id="KW-0862">Zinc</keyword>
<dbReference type="Gene3D" id="3.40.1440.60">
    <property type="entry name" value="PriA, 3(prime) DNA-binding domain"/>
    <property type="match status" value="1"/>
</dbReference>
<dbReference type="EMBL" id="CP091511">
    <property type="protein sequence ID" value="UOO88374.1"/>
    <property type="molecule type" value="Genomic_DNA"/>
</dbReference>
<dbReference type="InterPro" id="IPR027417">
    <property type="entry name" value="P-loop_NTPase"/>
</dbReference>
<dbReference type="InterPro" id="IPR014001">
    <property type="entry name" value="Helicase_ATP-bd"/>
</dbReference>
<comment type="cofactor">
    <cofactor evidence="11">
        <name>Zn(2+)</name>
        <dbReference type="ChEBI" id="CHEBI:29105"/>
    </cofactor>
    <text evidence="11">Binds 2 zinc ions per subunit.</text>
</comment>
<dbReference type="GO" id="GO:0016787">
    <property type="term" value="F:hydrolase activity"/>
    <property type="evidence" value="ECO:0007669"/>
    <property type="project" value="UniProtKB-KW"/>
</dbReference>
<evidence type="ECO:0000256" key="5">
    <source>
        <dbReference type="ARBA" id="ARBA00022801"/>
    </source>
</evidence>
<evidence type="ECO:0000256" key="2">
    <source>
        <dbReference type="ARBA" id="ARBA00022705"/>
    </source>
</evidence>
<dbReference type="Proteomes" id="UP000832011">
    <property type="component" value="Chromosome"/>
</dbReference>
<keyword evidence="8 11" id="KW-0067">ATP-binding</keyword>
<evidence type="ECO:0000259" key="12">
    <source>
        <dbReference type="PROSITE" id="PS51192"/>
    </source>
</evidence>
<keyword evidence="9 11" id="KW-0238">DNA-binding</keyword>
<evidence type="ECO:0000313" key="14">
    <source>
        <dbReference type="EMBL" id="UOO88374.1"/>
    </source>
</evidence>
<name>A0ABY4DXY3_9NEIS</name>
<evidence type="ECO:0000256" key="7">
    <source>
        <dbReference type="ARBA" id="ARBA00022833"/>
    </source>
</evidence>
<keyword evidence="4 11" id="KW-0547">Nucleotide-binding</keyword>
<dbReference type="InterPro" id="IPR011545">
    <property type="entry name" value="DEAD/DEAH_box_helicase_dom"/>
</dbReference>
<dbReference type="PROSITE" id="PS51194">
    <property type="entry name" value="HELICASE_CTER"/>
    <property type="match status" value="1"/>
</dbReference>
<feature type="binding site" evidence="11">
    <location>
        <position position="469"/>
    </location>
    <ligand>
        <name>Zn(2+)</name>
        <dbReference type="ChEBI" id="CHEBI:29105"/>
        <label>1</label>
    </ligand>
</feature>
<dbReference type="CDD" id="cd17929">
    <property type="entry name" value="DEXHc_priA"/>
    <property type="match status" value="1"/>
</dbReference>
<dbReference type="PANTHER" id="PTHR30580">
    <property type="entry name" value="PRIMOSOMAL PROTEIN N"/>
    <property type="match status" value="1"/>
</dbReference>
<comment type="similarity">
    <text evidence="11">Belongs to the helicase family. PriA subfamily.</text>
</comment>
<sequence>MYWHQLALNVPLERLFTYSHPEPLPLGTRVLVTFRGKRCVAVVWAHTDELDFDANKVLPIVEVLHDTPPLSEAWRAMMAFCSRYYLYPIGATVFTALPQGLRNSEALSLSEPKRWYRFNELGKQHAPEPAARHYKKHALWQGLQQQLLGLAELKQIHPQAGKILQEYAAQQWLDIHTEPSELGFHSDFVLNAAQQTAHAAISAKLGEFQAFLLHGITGSGKTEVYFAAMAEVLARGQQVLMLLPEINLTPQLLARINSRFFGHEPAVLHSQTAAGARSHDFIRAMTGEAKLIIGTRLSVLTPMPNLGLIVVDEEHDGSFKQQNELRYHARDVALWRAKQAACPIVLGSATPSLESWHNAATGRYQLLSLPERANAQAVLPKIHIIDVRQLPLEEGMCEPVRQALLKNWQRGGMSLVYLNRRGFAPVLACTACGHTFDCPNCSAKMVWHQRQRQLRCHHCDLREAVPVFCPECHNSDLTPLGQGTQRVEEALNALMPHANIVRVDRDTTSGKQDWQQLYEQVQADAVDVLIGTQMLAKGHDFARLNLVVILNADGALYSSDFRAPEHLFAQLLQVSGRAGRAEQKGKVLLQTQLPDHPLFAALQQHDYISFAEQELASRQLYEFPPFSHMLAVRVDAPQMHEAQQLLQQVLDGLELPDDVSVFGPVPMLMARLNGRERAQVFVQSPSRQALHKAGRLFQAELTALLPHQSAWRYSLDMDVQDA</sequence>
<evidence type="ECO:0000256" key="9">
    <source>
        <dbReference type="ARBA" id="ARBA00023125"/>
    </source>
</evidence>
<feature type="binding site" evidence="11">
    <location>
        <position position="472"/>
    </location>
    <ligand>
        <name>Zn(2+)</name>
        <dbReference type="ChEBI" id="CHEBI:29105"/>
        <label>1</label>
    </ligand>
</feature>
<dbReference type="CDD" id="cd18804">
    <property type="entry name" value="SF2_C_priA"/>
    <property type="match status" value="1"/>
</dbReference>
<accession>A0ABY4DXY3</accession>
<proteinExistence type="inferred from homology"/>
<keyword evidence="1 11" id="KW-0639">Primosome</keyword>
<gene>
    <name evidence="11" type="primary">priA</name>
    <name evidence="14" type="ORF">LVJ82_12940</name>
</gene>
<protein>
    <recommendedName>
        <fullName evidence="11">Replication restart protein PriA</fullName>
    </recommendedName>
    <alternativeName>
        <fullName evidence="11">ATP-dependent DNA helicase PriA</fullName>
        <ecNumber evidence="11">5.6.2.4</ecNumber>
    </alternativeName>
    <alternativeName>
        <fullName evidence="11">DNA 3'-5' helicase PriA</fullName>
    </alternativeName>
</protein>